<dbReference type="PANTHER" id="PTHR16027:SF6">
    <property type="entry name" value="DILUTE DOMAIN-CONTAINING PROTEIN"/>
    <property type="match status" value="1"/>
</dbReference>
<feature type="region of interest" description="Disordered" evidence="2">
    <location>
        <begin position="333"/>
        <end position="359"/>
    </location>
</feature>
<evidence type="ECO:0000259" key="3">
    <source>
        <dbReference type="PROSITE" id="PS51126"/>
    </source>
</evidence>
<evidence type="ECO:0000313" key="4">
    <source>
        <dbReference type="EMBL" id="KAG0011995.1"/>
    </source>
</evidence>
<dbReference type="Proteomes" id="UP000703661">
    <property type="component" value="Unassembled WGS sequence"/>
</dbReference>
<dbReference type="Pfam" id="PF01843">
    <property type="entry name" value="DIL"/>
    <property type="match status" value="1"/>
</dbReference>
<dbReference type="SUPFAM" id="SSF48403">
    <property type="entry name" value="Ankyrin repeat"/>
    <property type="match status" value="1"/>
</dbReference>
<feature type="compositionally biased region" description="Polar residues" evidence="2">
    <location>
        <begin position="802"/>
        <end position="820"/>
    </location>
</feature>
<dbReference type="Pfam" id="PF12796">
    <property type="entry name" value="Ank_2"/>
    <property type="match status" value="1"/>
</dbReference>
<dbReference type="Gene3D" id="1.25.40.20">
    <property type="entry name" value="Ankyrin repeat-containing domain"/>
    <property type="match status" value="1"/>
</dbReference>
<feature type="repeat" description="ANK" evidence="1">
    <location>
        <begin position="211"/>
        <end position="243"/>
    </location>
</feature>
<dbReference type="PANTHER" id="PTHR16027">
    <property type="entry name" value="DILUTE DOMAIN-CONTAINING PROTEIN YPR089W"/>
    <property type="match status" value="1"/>
</dbReference>
<reference evidence="4" key="1">
    <citation type="journal article" date="2020" name="Fungal Divers.">
        <title>Resolving the Mortierellaceae phylogeny through synthesis of multi-gene phylogenetics and phylogenomics.</title>
        <authorList>
            <person name="Vandepol N."/>
            <person name="Liber J."/>
            <person name="Desiro A."/>
            <person name="Na H."/>
            <person name="Kennedy M."/>
            <person name="Barry K."/>
            <person name="Grigoriev I.V."/>
            <person name="Miller A.N."/>
            <person name="O'Donnell K."/>
            <person name="Stajich J.E."/>
            <person name="Bonito G."/>
        </authorList>
    </citation>
    <scope>NUCLEOTIDE SEQUENCE</scope>
    <source>
        <strain evidence="4">NRRL 2769</strain>
    </source>
</reference>
<dbReference type="SMART" id="SM01132">
    <property type="entry name" value="DIL"/>
    <property type="match status" value="1"/>
</dbReference>
<keyword evidence="5" id="KW-1185">Reference proteome</keyword>
<accession>A0A9P6MSL2</accession>
<dbReference type="GO" id="GO:0051020">
    <property type="term" value="F:GTPase binding"/>
    <property type="evidence" value="ECO:0007669"/>
    <property type="project" value="TreeGrafter"/>
</dbReference>
<proteinExistence type="predicted"/>
<gene>
    <name evidence="4" type="ORF">BGZ80_000281</name>
</gene>
<evidence type="ECO:0000313" key="5">
    <source>
        <dbReference type="Proteomes" id="UP000703661"/>
    </source>
</evidence>
<dbReference type="OrthoDB" id="426293at2759"/>
<evidence type="ECO:0000256" key="2">
    <source>
        <dbReference type="SAM" id="MobiDB-lite"/>
    </source>
</evidence>
<evidence type="ECO:0000256" key="1">
    <source>
        <dbReference type="PROSITE-ProRule" id="PRU00023"/>
    </source>
</evidence>
<dbReference type="EMBL" id="JAAAID010001053">
    <property type="protein sequence ID" value="KAG0011995.1"/>
    <property type="molecule type" value="Genomic_DNA"/>
</dbReference>
<keyword evidence="1" id="KW-0040">ANK repeat</keyword>
<feature type="compositionally biased region" description="Polar residues" evidence="2">
    <location>
        <begin position="337"/>
        <end position="356"/>
    </location>
</feature>
<feature type="repeat" description="ANK" evidence="1">
    <location>
        <begin position="244"/>
        <end position="276"/>
    </location>
</feature>
<sequence>MDPVNVADMAAPNPHMHRLSQLSTSTMDDDFISDLHRLSISGFDSPSSNVSEYDAFIIEDSYSKKTESKDLSSDLWTDQEDHYNSQDGEGDFLNSSIEQAPVQSPIANSADSSRGKVDRSFRDVEQLVVNQSPEVVNPIPSSLQSQYSFTFDREQLDGPRGIIQRAISDEEKKAKISMLLSRAASNGDLNRITEILDNFRDWVDINTHEEDGSTPLIYAACFGQTAAVRMLLDAGALADERDKFGWTALVWATNNKHEAIVRLLLDHGASPTVQTTKGRTVADFLRHDPNDTTRIAQIFQEPFMRSSFAERSFIRANSSTLGPLQFHQELMTESDRQNQLNTDSSQNPTSNNTLRNDGSLLDQLQVEEEEEEEEEEEGDSEFDWNRCKYDQMFVFSSKDIPRIIKTVITTKDHVRSGPHKPIPAYVIFLAARFAHNFGTPELLEELIDAVVAAIQSVTKNKPDDMGLIAYWISNTSTLAHFLRKDAGLSPTSETYQGKFESLVLSMVKLIVLDAERRIEQIIETAMLEHDTITGLDEVRFQSDWAFSFWKGRAGKNNRKNRRASAPPTLPEQLLLPGSLSRLSLQVQRPISPRQIIISPRTVTTMLSSVLYVMQTNDVHPQIIHYVIAQLLYYISSEVFNRMMNNRKFLCRSKALQVRLNISILEDWLRNNKLPSRLANQIAPLVQLLQLLQVLSQQNDLTMWIETRKKVELLNSVHIEHVVSLYRYEVNEQRLPAEVTKYVMQVAADTAKVKRQSMEKKTEFNPVSEPETPSRRNSSQGSSVRGSSEFEADEEDEMDETITVDSRSGASAQASIKQTVVTDEEDVTPSSMTKNSKSWIHFVMPINLAARDGGVERMFFPEIPEEIMTLLDST</sequence>
<dbReference type="PROSITE" id="PS51126">
    <property type="entry name" value="DILUTE"/>
    <property type="match status" value="1"/>
</dbReference>
<dbReference type="SMART" id="SM00248">
    <property type="entry name" value="ANK"/>
    <property type="match status" value="2"/>
</dbReference>
<dbReference type="PROSITE" id="PS50297">
    <property type="entry name" value="ANK_REP_REGION"/>
    <property type="match status" value="1"/>
</dbReference>
<dbReference type="InterPro" id="IPR036770">
    <property type="entry name" value="Ankyrin_rpt-contain_sf"/>
</dbReference>
<dbReference type="AlphaFoldDB" id="A0A9P6MSL2"/>
<protein>
    <recommendedName>
        <fullName evidence="3">Dilute domain-containing protein</fullName>
    </recommendedName>
</protein>
<dbReference type="InterPro" id="IPR002710">
    <property type="entry name" value="Dilute_dom"/>
</dbReference>
<feature type="domain" description="Dilute" evidence="3">
    <location>
        <begin position="448"/>
        <end position="748"/>
    </location>
</feature>
<dbReference type="PROSITE" id="PS50088">
    <property type="entry name" value="ANK_REPEAT"/>
    <property type="match status" value="2"/>
</dbReference>
<feature type="compositionally biased region" description="Low complexity" evidence="2">
    <location>
        <begin position="774"/>
        <end position="788"/>
    </location>
</feature>
<dbReference type="InterPro" id="IPR002110">
    <property type="entry name" value="Ankyrin_rpt"/>
</dbReference>
<name>A0A9P6MSL2_9FUNG</name>
<feature type="region of interest" description="Disordered" evidence="2">
    <location>
        <begin position="753"/>
        <end position="831"/>
    </location>
</feature>
<comment type="caution">
    <text evidence="4">The sequence shown here is derived from an EMBL/GenBank/DDBJ whole genome shotgun (WGS) entry which is preliminary data.</text>
</comment>
<feature type="compositionally biased region" description="Acidic residues" evidence="2">
    <location>
        <begin position="789"/>
        <end position="801"/>
    </location>
</feature>
<organism evidence="4 5">
    <name type="scientific">Entomortierella chlamydospora</name>
    <dbReference type="NCBI Taxonomy" id="101097"/>
    <lineage>
        <taxon>Eukaryota</taxon>
        <taxon>Fungi</taxon>
        <taxon>Fungi incertae sedis</taxon>
        <taxon>Mucoromycota</taxon>
        <taxon>Mortierellomycotina</taxon>
        <taxon>Mortierellomycetes</taxon>
        <taxon>Mortierellales</taxon>
        <taxon>Mortierellaceae</taxon>
        <taxon>Entomortierella</taxon>
    </lineage>
</organism>
<dbReference type="InterPro" id="IPR052072">
    <property type="entry name" value="Vascular_dev_regulator"/>
</dbReference>